<dbReference type="RefSeq" id="WP_058515167.1">
    <property type="nucleotide sequence ID" value="NZ_CAAAIH010000046.1"/>
</dbReference>
<dbReference type="SUPFAM" id="SSF51713">
    <property type="entry name" value="tRNA-guanine transglycosylase"/>
    <property type="match status" value="1"/>
</dbReference>
<name>A0A0W0YFE8_9GAMM</name>
<keyword evidence="1" id="KW-0819">tRNA processing</keyword>
<dbReference type="PATRIC" id="fig|45074.5.peg.3469"/>
<dbReference type="InterPro" id="IPR050076">
    <property type="entry name" value="ArchSynthase1/Queuine_TRR"/>
</dbReference>
<evidence type="ECO:0000259" key="2">
    <source>
        <dbReference type="Pfam" id="PF01702"/>
    </source>
</evidence>
<dbReference type="OrthoDB" id="5647128at2"/>
<organism evidence="3 4">
    <name type="scientific">Legionella santicrucis</name>
    <dbReference type="NCBI Taxonomy" id="45074"/>
    <lineage>
        <taxon>Bacteria</taxon>
        <taxon>Pseudomonadati</taxon>
        <taxon>Pseudomonadota</taxon>
        <taxon>Gammaproteobacteria</taxon>
        <taxon>Legionellales</taxon>
        <taxon>Legionellaceae</taxon>
        <taxon>Legionella</taxon>
    </lineage>
</organism>
<sequence>MFAATQNFIPILTSETGLCLTAKNWQEVNVTAASYSLERLLYKPGQDVLKKITDIGHYLAWPGFIIFNGMSLVVNKEGFFILKSPYDGSKIKLTFFDLLELIQHLNPKAVILPKNIMNDFPQFWEHWNRSIFPFFHQNDVGKQNISQSYGVYFNAEASKLDWEQLAHWSNIPRYVIGSFEPGLIQELRHKGVEFIESDEPAKAALHGKVYTQSGTIDLTNLSTQMQFETIDAECICPTCSQQFTRAYLHHLLQHTPLLCQRFLIQHNVFYVQDTYRNC</sequence>
<dbReference type="GO" id="GO:0016740">
    <property type="term" value="F:transferase activity"/>
    <property type="evidence" value="ECO:0007669"/>
    <property type="project" value="UniProtKB-KW"/>
</dbReference>
<comment type="caution">
    <text evidence="3">The sequence shown here is derived from an EMBL/GenBank/DDBJ whole genome shotgun (WGS) entry which is preliminary data.</text>
</comment>
<dbReference type="Proteomes" id="UP000054703">
    <property type="component" value="Unassembled WGS sequence"/>
</dbReference>
<dbReference type="EMBL" id="LNYU01000085">
    <property type="protein sequence ID" value="KTD55674.1"/>
    <property type="molecule type" value="Genomic_DNA"/>
</dbReference>
<dbReference type="PANTHER" id="PTHR46499:SF1">
    <property type="entry name" value="QUEUINE TRNA-RIBOSYLTRANSFERASE"/>
    <property type="match status" value="1"/>
</dbReference>
<evidence type="ECO:0000256" key="1">
    <source>
        <dbReference type="ARBA" id="ARBA00022694"/>
    </source>
</evidence>
<dbReference type="NCBIfam" id="TIGR00449">
    <property type="entry name" value="tgt_general"/>
    <property type="match status" value="1"/>
</dbReference>
<dbReference type="Gene3D" id="3.20.20.105">
    <property type="entry name" value="Queuine tRNA-ribosyltransferase-like"/>
    <property type="match status" value="2"/>
</dbReference>
<dbReference type="PANTHER" id="PTHR46499">
    <property type="entry name" value="QUEUINE TRNA-RIBOSYLTRANSFERASE"/>
    <property type="match status" value="1"/>
</dbReference>
<dbReference type="InterPro" id="IPR036511">
    <property type="entry name" value="TGT-like_sf"/>
</dbReference>
<keyword evidence="3" id="KW-0808">Transferase</keyword>
<evidence type="ECO:0000313" key="3">
    <source>
        <dbReference type="EMBL" id="KTD55674.1"/>
    </source>
</evidence>
<gene>
    <name evidence="3" type="ORF">Lsan_3226</name>
</gene>
<dbReference type="STRING" id="45074.Lsan_3226"/>
<dbReference type="GO" id="GO:0005737">
    <property type="term" value="C:cytoplasm"/>
    <property type="evidence" value="ECO:0007669"/>
    <property type="project" value="TreeGrafter"/>
</dbReference>
<reference evidence="3 4" key="1">
    <citation type="submission" date="2015-11" db="EMBL/GenBank/DDBJ databases">
        <title>Genomic analysis of 38 Legionella species identifies large and diverse effector repertoires.</title>
        <authorList>
            <person name="Burstein D."/>
            <person name="Amaro F."/>
            <person name="Zusman T."/>
            <person name="Lifshitz Z."/>
            <person name="Cohen O."/>
            <person name="Gilbert J.A."/>
            <person name="Pupko T."/>
            <person name="Shuman H.A."/>
            <person name="Segal G."/>
        </authorList>
    </citation>
    <scope>NUCLEOTIDE SEQUENCE [LARGE SCALE GENOMIC DNA]</scope>
    <source>
        <strain evidence="3 4">SC-63-C7</strain>
    </source>
</reference>
<dbReference type="Pfam" id="PF01702">
    <property type="entry name" value="TGT"/>
    <property type="match status" value="1"/>
</dbReference>
<evidence type="ECO:0000313" key="4">
    <source>
        <dbReference type="Proteomes" id="UP000054703"/>
    </source>
</evidence>
<keyword evidence="4" id="KW-1185">Reference proteome</keyword>
<proteinExistence type="predicted"/>
<dbReference type="InterPro" id="IPR002616">
    <property type="entry name" value="tRNA_ribo_trans-like"/>
</dbReference>
<dbReference type="AlphaFoldDB" id="A0A0W0YFE8"/>
<dbReference type="GO" id="GO:0002099">
    <property type="term" value="P:tRNA wobble guanine modification"/>
    <property type="evidence" value="ECO:0007669"/>
    <property type="project" value="TreeGrafter"/>
</dbReference>
<feature type="domain" description="tRNA-guanine(15) transglycosylase-like" evidence="2">
    <location>
        <begin position="170"/>
        <end position="276"/>
    </location>
</feature>
<protein>
    <submittedName>
        <fullName evidence="3">Queuine tRNA-ribosyltransferase</fullName>
    </submittedName>
</protein>
<accession>A0A0W0YFE8</accession>